<reference evidence="2" key="2">
    <citation type="submission" date="2023-02" db="EMBL/GenBank/DDBJ databases">
        <authorList>
            <person name="Swenson N.G."/>
            <person name="Wegrzyn J.L."/>
            <person name="Mcevoy S.L."/>
        </authorList>
    </citation>
    <scope>NUCLEOTIDE SEQUENCE</scope>
    <source>
        <strain evidence="2">91603</strain>
        <tissue evidence="2">Leaf</tissue>
    </source>
</reference>
<evidence type="ECO:0000256" key="1">
    <source>
        <dbReference type="SAM" id="Coils"/>
    </source>
</evidence>
<feature type="coiled-coil region" evidence="1">
    <location>
        <begin position="165"/>
        <end position="220"/>
    </location>
</feature>
<comment type="caution">
    <text evidence="2">The sequence shown here is derived from an EMBL/GenBank/DDBJ whole genome shotgun (WGS) entry which is preliminary data.</text>
</comment>
<keyword evidence="3" id="KW-1185">Reference proteome</keyword>
<dbReference type="EMBL" id="JAJSOW010000103">
    <property type="protein sequence ID" value="KAI9173479.1"/>
    <property type="molecule type" value="Genomic_DNA"/>
</dbReference>
<evidence type="ECO:0000313" key="3">
    <source>
        <dbReference type="Proteomes" id="UP001064489"/>
    </source>
</evidence>
<keyword evidence="1" id="KW-0175">Coiled coil</keyword>
<gene>
    <name evidence="2" type="ORF">LWI28_001945</name>
</gene>
<evidence type="ECO:0000313" key="2">
    <source>
        <dbReference type="EMBL" id="KAI9173479.1"/>
    </source>
</evidence>
<name>A0AAD5NMS8_ACENE</name>
<dbReference type="Proteomes" id="UP001064489">
    <property type="component" value="Chromosome 8"/>
</dbReference>
<protein>
    <submittedName>
        <fullName evidence="2">Uncharacterized protein</fullName>
    </submittedName>
</protein>
<organism evidence="2 3">
    <name type="scientific">Acer negundo</name>
    <name type="common">Box elder</name>
    <dbReference type="NCBI Taxonomy" id="4023"/>
    <lineage>
        <taxon>Eukaryota</taxon>
        <taxon>Viridiplantae</taxon>
        <taxon>Streptophyta</taxon>
        <taxon>Embryophyta</taxon>
        <taxon>Tracheophyta</taxon>
        <taxon>Spermatophyta</taxon>
        <taxon>Magnoliopsida</taxon>
        <taxon>eudicotyledons</taxon>
        <taxon>Gunneridae</taxon>
        <taxon>Pentapetalae</taxon>
        <taxon>rosids</taxon>
        <taxon>malvids</taxon>
        <taxon>Sapindales</taxon>
        <taxon>Sapindaceae</taxon>
        <taxon>Hippocastanoideae</taxon>
        <taxon>Acereae</taxon>
        <taxon>Acer</taxon>
    </lineage>
</organism>
<reference evidence="2" key="1">
    <citation type="journal article" date="2022" name="Plant J.">
        <title>Strategies of tolerance reflected in two North American maple genomes.</title>
        <authorList>
            <person name="McEvoy S.L."/>
            <person name="Sezen U.U."/>
            <person name="Trouern-Trend A."/>
            <person name="McMahon S.M."/>
            <person name="Schaberg P.G."/>
            <person name="Yang J."/>
            <person name="Wegrzyn J.L."/>
            <person name="Swenson N.G."/>
        </authorList>
    </citation>
    <scope>NUCLEOTIDE SEQUENCE</scope>
    <source>
        <strain evidence="2">91603</strain>
    </source>
</reference>
<sequence length="274" mass="30896">MVLLTHQDTSSSETESDPGKGVCVCLLQKVVLRGKKKAMRAVSRLLGVESVSINSDYQKFTAINAILVAETRKLLETVSSVYQLMQRMDTSAQAGASSTSLFPLPTQSCEPVPLYSAQVSSMNSTGQETAQILEQLQYEELIDSTRSFPPVMLAQDRDNDVIVDRKRLLNEKEMSIKNIEDMEELLAARKALLTAERVVLEELIAKDEQIEELIRALEVEKMKNADLASLKENDYLMGVANCRLKILDRYPELDLSWMEDYAWKDKRSSCHREA</sequence>
<accession>A0AAD5NMS8</accession>
<proteinExistence type="predicted"/>
<dbReference type="AlphaFoldDB" id="A0AAD5NMS8"/>